<evidence type="ECO:0008006" key="5">
    <source>
        <dbReference type="Google" id="ProtNLM"/>
    </source>
</evidence>
<proteinExistence type="predicted"/>
<keyword evidence="4" id="KW-1185">Reference proteome</keyword>
<feature type="transmembrane region" description="Helical" evidence="2">
    <location>
        <begin position="54"/>
        <end position="74"/>
    </location>
</feature>
<dbReference type="EMBL" id="CP098502">
    <property type="protein sequence ID" value="UTI62391.1"/>
    <property type="molecule type" value="Genomic_DNA"/>
</dbReference>
<accession>A0ABY5DKV9</accession>
<feature type="transmembrane region" description="Helical" evidence="2">
    <location>
        <begin position="127"/>
        <end position="147"/>
    </location>
</feature>
<protein>
    <recommendedName>
        <fullName evidence="5">Ferric oxidoreductase domain-containing protein</fullName>
    </recommendedName>
</protein>
<sequence length="342" mass="35426">MVAAHTHLFWLTSRAAGIGSLVLASLSVGFGLLMGGRMVTGGGKAGELRVVHEALSLATLIGIVVHGGSLLFDAWLHPSVLDVTVPFVGVYRPFWNGIGIVGGWMLVALGLGYYVRARIGTARWKRLHRLTAVGWLLGLGHALGAGTDAGQPWFLAMLALTAAPALVLLVLRTTGTPLPRRPRRAVTSPPVAVARPAARAAVPAPRSRPLTLPARTARTPTTTPAGALGVAGLLREGHGGALVLCGALDDPDPAVAAARAVTRAGDGLVPDVASLPCFLSRVARRAPAGAPLHVYVSRDMAARAQARVAGRDRWVVHVAPDQAEWLAVTAALPICPAEVVPA</sequence>
<keyword evidence="2" id="KW-1133">Transmembrane helix</keyword>
<feature type="region of interest" description="Disordered" evidence="1">
    <location>
        <begin position="204"/>
        <end position="223"/>
    </location>
</feature>
<evidence type="ECO:0000256" key="1">
    <source>
        <dbReference type="SAM" id="MobiDB-lite"/>
    </source>
</evidence>
<feature type="transmembrane region" description="Helical" evidence="2">
    <location>
        <begin position="15"/>
        <end position="33"/>
    </location>
</feature>
<gene>
    <name evidence="3" type="ORF">NBH00_13575</name>
</gene>
<name>A0ABY5DKV9_9ACTN</name>
<feature type="transmembrane region" description="Helical" evidence="2">
    <location>
        <begin position="94"/>
        <end position="115"/>
    </location>
</feature>
<evidence type="ECO:0000256" key="2">
    <source>
        <dbReference type="SAM" id="Phobius"/>
    </source>
</evidence>
<keyword evidence="2" id="KW-0472">Membrane</keyword>
<reference evidence="3 4" key="1">
    <citation type="submission" date="2022-06" db="EMBL/GenBank/DDBJ databases">
        <title>Paraconexibacter antarcticus.</title>
        <authorList>
            <person name="Kim C.S."/>
        </authorList>
    </citation>
    <scope>NUCLEOTIDE SEQUENCE [LARGE SCALE GENOMIC DNA]</scope>
    <source>
        <strain evidence="3 4">02-257</strain>
    </source>
</reference>
<evidence type="ECO:0000313" key="3">
    <source>
        <dbReference type="EMBL" id="UTI62391.1"/>
    </source>
</evidence>
<organism evidence="3 4">
    <name type="scientific">Paraconexibacter antarcticus</name>
    <dbReference type="NCBI Taxonomy" id="2949664"/>
    <lineage>
        <taxon>Bacteria</taxon>
        <taxon>Bacillati</taxon>
        <taxon>Actinomycetota</taxon>
        <taxon>Thermoleophilia</taxon>
        <taxon>Solirubrobacterales</taxon>
        <taxon>Paraconexibacteraceae</taxon>
        <taxon>Paraconexibacter</taxon>
    </lineage>
</organism>
<dbReference type="Proteomes" id="UP001056035">
    <property type="component" value="Chromosome"/>
</dbReference>
<feature type="transmembrane region" description="Helical" evidence="2">
    <location>
        <begin position="153"/>
        <end position="171"/>
    </location>
</feature>
<evidence type="ECO:0000313" key="4">
    <source>
        <dbReference type="Proteomes" id="UP001056035"/>
    </source>
</evidence>
<keyword evidence="2" id="KW-0812">Transmembrane</keyword>
<dbReference type="RefSeq" id="WP_254569129.1">
    <property type="nucleotide sequence ID" value="NZ_CP098502.1"/>
</dbReference>